<protein>
    <recommendedName>
        <fullName evidence="9">Cytochrome C oxidase subunit IV family protein</fullName>
    </recommendedName>
</protein>
<keyword evidence="3 6" id="KW-0812">Transmembrane</keyword>
<keyword evidence="5 6" id="KW-0472">Membrane</keyword>
<dbReference type="InterPro" id="IPR005171">
    <property type="entry name" value="Cyt_c_oxidase_su4_prok"/>
</dbReference>
<dbReference type="Pfam" id="PF03626">
    <property type="entry name" value="COX4_pro"/>
    <property type="match status" value="1"/>
</dbReference>
<dbReference type="Proteomes" id="UP000318349">
    <property type="component" value="Unassembled WGS sequence"/>
</dbReference>
<evidence type="ECO:0000313" key="8">
    <source>
        <dbReference type="Proteomes" id="UP000318349"/>
    </source>
</evidence>
<evidence type="ECO:0000256" key="1">
    <source>
        <dbReference type="ARBA" id="ARBA00004651"/>
    </source>
</evidence>
<evidence type="ECO:0000256" key="5">
    <source>
        <dbReference type="ARBA" id="ARBA00023136"/>
    </source>
</evidence>
<evidence type="ECO:0000256" key="2">
    <source>
        <dbReference type="ARBA" id="ARBA00022475"/>
    </source>
</evidence>
<evidence type="ECO:0000256" key="3">
    <source>
        <dbReference type="ARBA" id="ARBA00022692"/>
    </source>
</evidence>
<accession>A0A558EB08</accession>
<evidence type="ECO:0000313" key="7">
    <source>
        <dbReference type="EMBL" id="TVO75417.1"/>
    </source>
</evidence>
<evidence type="ECO:0000256" key="4">
    <source>
        <dbReference type="ARBA" id="ARBA00022989"/>
    </source>
</evidence>
<feature type="transmembrane region" description="Helical" evidence="6">
    <location>
        <begin position="24"/>
        <end position="41"/>
    </location>
</feature>
<reference evidence="7 8" key="1">
    <citation type="submission" date="2019-07" db="EMBL/GenBank/DDBJ databases">
        <title>The pathways for chlorine oxyanion respiration interact through the shared metabolite chlorate.</title>
        <authorList>
            <person name="Barnum T.P."/>
            <person name="Cheng Y."/>
            <person name="Hill K.A."/>
            <person name="Lucas L.N."/>
            <person name="Carlson H.K."/>
            <person name="Coates J.D."/>
        </authorList>
    </citation>
    <scope>NUCLEOTIDE SEQUENCE [LARGE SCALE GENOMIC DNA]</scope>
    <source>
        <strain evidence="7 8">SFB-1</strain>
    </source>
</reference>
<keyword evidence="4 6" id="KW-1133">Transmembrane helix</keyword>
<comment type="caution">
    <text evidence="7">The sequence shown here is derived from an EMBL/GenBank/DDBJ whole genome shotgun (WGS) entry which is preliminary data.</text>
</comment>
<keyword evidence="2" id="KW-1003">Cell membrane</keyword>
<dbReference type="EMBL" id="VMNI01000013">
    <property type="protein sequence ID" value="TVO75417.1"/>
    <property type="molecule type" value="Genomic_DNA"/>
</dbReference>
<feature type="transmembrane region" description="Helical" evidence="6">
    <location>
        <begin position="47"/>
        <end position="70"/>
    </location>
</feature>
<dbReference type="GO" id="GO:0005886">
    <property type="term" value="C:plasma membrane"/>
    <property type="evidence" value="ECO:0007669"/>
    <property type="project" value="UniProtKB-SubCell"/>
</dbReference>
<evidence type="ECO:0000256" key="6">
    <source>
        <dbReference type="SAM" id="Phobius"/>
    </source>
</evidence>
<comment type="subcellular location">
    <subcellularLocation>
        <location evidence="1">Cell membrane</location>
        <topology evidence="1">Multi-pass membrane protein</topology>
    </subcellularLocation>
</comment>
<proteinExistence type="predicted"/>
<gene>
    <name evidence="7" type="ORF">FHP89_13775</name>
</gene>
<dbReference type="AlphaFoldDB" id="A0A558EB08"/>
<sequence>MAVPLPHALPAGAPMSALSNRNAVLVWAFLVAATLGSGWLAEHQGTVGHWTALFVMLVAYAKGRAVMMYFMEMHEAPFAWRLAFEIWGAVATAAIVGLWWFAGGA</sequence>
<organism evidence="7 8">
    <name type="scientific">Denitromonas halophila</name>
    <dbReference type="NCBI Taxonomy" id="1629404"/>
    <lineage>
        <taxon>Bacteria</taxon>
        <taxon>Pseudomonadati</taxon>
        <taxon>Pseudomonadota</taxon>
        <taxon>Betaproteobacteria</taxon>
        <taxon>Rhodocyclales</taxon>
        <taxon>Zoogloeaceae</taxon>
        <taxon>Denitromonas</taxon>
    </lineage>
</organism>
<evidence type="ECO:0008006" key="9">
    <source>
        <dbReference type="Google" id="ProtNLM"/>
    </source>
</evidence>
<name>A0A558EB08_9RHOO</name>
<feature type="transmembrane region" description="Helical" evidence="6">
    <location>
        <begin position="82"/>
        <end position="102"/>
    </location>
</feature>